<accession>A0A8S5L8R4</accession>
<reference evidence="1" key="1">
    <citation type="journal article" date="2021" name="Proc. Natl. Acad. Sci. U.S.A.">
        <title>A Catalog of Tens of Thousands of Viruses from Human Metagenomes Reveals Hidden Associations with Chronic Diseases.</title>
        <authorList>
            <person name="Tisza M.J."/>
            <person name="Buck C.B."/>
        </authorList>
    </citation>
    <scope>NUCLEOTIDE SEQUENCE</scope>
    <source>
        <strain evidence="1">CtuYn2</strain>
    </source>
</reference>
<proteinExistence type="predicted"/>
<dbReference type="EMBL" id="BK014658">
    <property type="protein sequence ID" value="DAD66331.1"/>
    <property type="molecule type" value="Genomic_DNA"/>
</dbReference>
<protein>
    <submittedName>
        <fullName evidence="1">Uncharacterized protein</fullName>
    </submittedName>
</protein>
<name>A0A8S5L8R4_9CAUD</name>
<organism evidence="1">
    <name type="scientific">Myoviridae sp. ctuYn2</name>
    <dbReference type="NCBI Taxonomy" id="2823533"/>
    <lineage>
        <taxon>Viruses</taxon>
        <taxon>Duplodnaviria</taxon>
        <taxon>Heunggongvirae</taxon>
        <taxon>Uroviricota</taxon>
        <taxon>Caudoviricetes</taxon>
    </lineage>
</organism>
<evidence type="ECO:0000313" key="1">
    <source>
        <dbReference type="EMBL" id="DAD66331.1"/>
    </source>
</evidence>
<sequence length="122" mass="13669">MKLKAVENVKLDEPLFLQDEFRNYSLTAASETAISGAEIVFLRERKNRALVFSSDEIAWQSKACIDALIALAETSADSELVLLTDTGQIRARFDYTDAAVSAEPLFKSAEPLFYLTLKFREV</sequence>